<sequence>MPVRNNLFSCSVTKVMNIAKMMKDEYNDKDCSLLGIGGVETGYDGAEFILLRSNIVQICIGVMVHGYGRVITLCAELQDFME</sequence>
<dbReference type="SUPFAM" id="SSF51395">
    <property type="entry name" value="FMN-linked oxidoreductases"/>
    <property type="match status" value="1"/>
</dbReference>
<evidence type="ECO:0000313" key="2">
    <source>
        <dbReference type="EMBL" id="CAH8362641.1"/>
    </source>
</evidence>
<name>A0ABC8KUG7_ERUVS</name>
<proteinExistence type="predicted"/>
<dbReference type="PANTHER" id="PTHR43073:SF2">
    <property type="entry name" value="DIHYDROPYRIMIDINE DEHYDROGENASE [NADP(+)]"/>
    <property type="match status" value="1"/>
</dbReference>
<evidence type="ECO:0000256" key="1">
    <source>
        <dbReference type="ARBA" id="ARBA00023002"/>
    </source>
</evidence>
<keyword evidence="1" id="KW-0560">Oxidoreductase</keyword>
<dbReference type="AlphaFoldDB" id="A0ABC8KUG7"/>
<evidence type="ECO:0000313" key="3">
    <source>
        <dbReference type="Proteomes" id="UP001642260"/>
    </source>
</evidence>
<accession>A0ABC8KUG7</accession>
<organism evidence="2 3">
    <name type="scientific">Eruca vesicaria subsp. sativa</name>
    <name type="common">Garden rocket</name>
    <name type="synonym">Eruca sativa</name>
    <dbReference type="NCBI Taxonomy" id="29727"/>
    <lineage>
        <taxon>Eukaryota</taxon>
        <taxon>Viridiplantae</taxon>
        <taxon>Streptophyta</taxon>
        <taxon>Embryophyta</taxon>
        <taxon>Tracheophyta</taxon>
        <taxon>Spermatophyta</taxon>
        <taxon>Magnoliopsida</taxon>
        <taxon>eudicotyledons</taxon>
        <taxon>Gunneridae</taxon>
        <taxon>Pentapetalae</taxon>
        <taxon>rosids</taxon>
        <taxon>malvids</taxon>
        <taxon>Brassicales</taxon>
        <taxon>Brassicaceae</taxon>
        <taxon>Brassiceae</taxon>
        <taxon>Eruca</taxon>
    </lineage>
</organism>
<dbReference type="EMBL" id="CAKOAT010337376">
    <property type="protein sequence ID" value="CAH8362641.1"/>
    <property type="molecule type" value="Genomic_DNA"/>
</dbReference>
<dbReference type="Proteomes" id="UP001642260">
    <property type="component" value="Unassembled WGS sequence"/>
</dbReference>
<dbReference type="GO" id="GO:0016627">
    <property type="term" value="F:oxidoreductase activity, acting on the CH-CH group of donors"/>
    <property type="evidence" value="ECO:0007669"/>
    <property type="project" value="UniProtKB-ARBA"/>
</dbReference>
<dbReference type="Gene3D" id="3.20.20.70">
    <property type="entry name" value="Aldolase class I"/>
    <property type="match status" value="1"/>
</dbReference>
<dbReference type="InterPro" id="IPR013785">
    <property type="entry name" value="Aldolase_TIM"/>
</dbReference>
<keyword evidence="3" id="KW-1185">Reference proteome</keyword>
<dbReference type="PANTHER" id="PTHR43073">
    <property type="entry name" value="DIHYDROPYRIMIDINE DEHYDROGENASE [NADP(+)]"/>
    <property type="match status" value="1"/>
</dbReference>
<gene>
    <name evidence="2" type="ORF">ERUC_LOCUS28397</name>
</gene>
<comment type="caution">
    <text evidence="2">The sequence shown here is derived from an EMBL/GenBank/DDBJ whole genome shotgun (WGS) entry which is preliminary data.</text>
</comment>
<protein>
    <submittedName>
        <fullName evidence="2">Uncharacterized protein</fullName>
    </submittedName>
</protein>
<reference evidence="2 3" key="1">
    <citation type="submission" date="2022-03" db="EMBL/GenBank/DDBJ databases">
        <authorList>
            <person name="Macdonald S."/>
            <person name="Ahmed S."/>
            <person name="Newling K."/>
        </authorList>
    </citation>
    <scope>NUCLEOTIDE SEQUENCE [LARGE SCALE GENOMIC DNA]</scope>
</reference>